<reference evidence="2 3" key="1">
    <citation type="submission" date="2020-10" db="EMBL/GenBank/DDBJ databases">
        <title>Sequencing the genomes of 1000 actinobacteria strains.</title>
        <authorList>
            <person name="Klenk H.-P."/>
        </authorList>
    </citation>
    <scope>NUCLEOTIDE SEQUENCE [LARGE SCALE GENOMIC DNA]</scope>
    <source>
        <strain evidence="2 3">DSM 43173</strain>
    </source>
</reference>
<keyword evidence="2" id="KW-0413">Isomerase</keyword>
<dbReference type="InterPro" id="IPR024344">
    <property type="entry name" value="MDMPI_metal-binding"/>
</dbReference>
<dbReference type="RefSeq" id="WP_192786322.1">
    <property type="nucleotide sequence ID" value="NZ_JADBEK010000001.1"/>
</dbReference>
<dbReference type="NCBIfam" id="TIGR03083">
    <property type="entry name" value="maleylpyruvate isomerase family mycothiol-dependent enzyme"/>
    <property type="match status" value="1"/>
</dbReference>
<dbReference type="SUPFAM" id="SSF55718">
    <property type="entry name" value="SCP-like"/>
    <property type="match status" value="1"/>
</dbReference>
<keyword evidence="3" id="KW-1185">Reference proteome</keyword>
<dbReference type="EC" id="5.2.1.4" evidence="2"/>
<evidence type="ECO:0000259" key="1">
    <source>
        <dbReference type="Pfam" id="PF11716"/>
    </source>
</evidence>
<comment type="caution">
    <text evidence="2">The sequence shown here is derived from an EMBL/GenBank/DDBJ whole genome shotgun (WGS) entry which is preliminary data.</text>
</comment>
<dbReference type="Gene3D" id="1.20.120.450">
    <property type="entry name" value="dinb family like domain"/>
    <property type="match status" value="1"/>
</dbReference>
<feature type="domain" description="Mycothiol-dependent maleylpyruvate isomerase metal-binding" evidence="1">
    <location>
        <begin position="24"/>
        <end position="149"/>
    </location>
</feature>
<dbReference type="Pfam" id="PF11716">
    <property type="entry name" value="MDMPI_N"/>
    <property type="match status" value="1"/>
</dbReference>
<evidence type="ECO:0000313" key="2">
    <source>
        <dbReference type="EMBL" id="MBE1585602.1"/>
    </source>
</evidence>
<dbReference type="SUPFAM" id="SSF109854">
    <property type="entry name" value="DinB/YfiT-like putative metalloenzymes"/>
    <property type="match status" value="1"/>
</dbReference>
<dbReference type="EMBL" id="JADBEK010000001">
    <property type="protein sequence ID" value="MBE1585602.1"/>
    <property type="molecule type" value="Genomic_DNA"/>
</dbReference>
<dbReference type="GO" id="GO:0050077">
    <property type="term" value="F:maleylpyruvate isomerase activity"/>
    <property type="evidence" value="ECO:0007669"/>
    <property type="project" value="UniProtKB-EC"/>
</dbReference>
<dbReference type="Proteomes" id="UP000633509">
    <property type="component" value="Unassembled WGS sequence"/>
</dbReference>
<sequence length="231" mass="24999">MPDPGPDLGPDLGWMDAGTAYFEARVRGADLGRPSRLPGWSGRHVVAHVAANARALGRLVHWARTGEERPMYASAEARDAEIEDLAARLDAAALESLAEETSEELREALVELSGDQWDARVRTAQGRLVPASEVVWLRTREVWVHGVDLGGRFEDLPGELVDALLTDVTALWARRGEEPAMVLRPADRLTSWPADVDGLPEVRGTAAELAAWVTGRGPAPDPAAPAIGRWL</sequence>
<accession>A0ABR9LY82</accession>
<protein>
    <submittedName>
        <fullName evidence="2">Maleylpyruvate isomerase</fullName>
        <ecNumber evidence="2">5.2.1.4</ecNumber>
    </submittedName>
</protein>
<dbReference type="InterPro" id="IPR017517">
    <property type="entry name" value="Maleyloyr_isom"/>
</dbReference>
<dbReference type="InterPro" id="IPR036527">
    <property type="entry name" value="SCP2_sterol-bd_dom_sf"/>
</dbReference>
<dbReference type="InterPro" id="IPR034660">
    <property type="entry name" value="DinB/YfiT-like"/>
</dbReference>
<dbReference type="Gene3D" id="3.30.1050.20">
    <property type="match status" value="1"/>
</dbReference>
<gene>
    <name evidence="2" type="ORF">H4W80_003860</name>
</gene>
<evidence type="ECO:0000313" key="3">
    <source>
        <dbReference type="Proteomes" id="UP000633509"/>
    </source>
</evidence>
<name>A0ABR9LY82_9ACTN</name>
<proteinExistence type="predicted"/>
<organism evidence="2 3">
    <name type="scientific">Nonomuraea angiospora</name>
    <dbReference type="NCBI Taxonomy" id="46172"/>
    <lineage>
        <taxon>Bacteria</taxon>
        <taxon>Bacillati</taxon>
        <taxon>Actinomycetota</taxon>
        <taxon>Actinomycetes</taxon>
        <taxon>Streptosporangiales</taxon>
        <taxon>Streptosporangiaceae</taxon>
        <taxon>Nonomuraea</taxon>
    </lineage>
</organism>